<evidence type="ECO:0000313" key="5">
    <source>
        <dbReference type="Proteomes" id="UP000198520"/>
    </source>
</evidence>
<dbReference type="InterPro" id="IPR045851">
    <property type="entry name" value="AMP-bd_C_sf"/>
</dbReference>
<name>A0A1I2CU52_9MICO</name>
<accession>A0A1I2CU52</accession>
<dbReference type="GO" id="GO:0006631">
    <property type="term" value="P:fatty acid metabolic process"/>
    <property type="evidence" value="ECO:0007669"/>
    <property type="project" value="TreeGrafter"/>
</dbReference>
<keyword evidence="5" id="KW-1185">Reference proteome</keyword>
<keyword evidence="4" id="KW-0436">Ligase</keyword>
<dbReference type="Pfam" id="PF13193">
    <property type="entry name" value="AMP-binding_C"/>
    <property type="match status" value="1"/>
</dbReference>
<proteinExistence type="inferred from homology"/>
<dbReference type="RefSeq" id="WP_093374355.1">
    <property type="nucleotide sequence ID" value="NZ_BNAN01000001.1"/>
</dbReference>
<comment type="similarity">
    <text evidence="1">Belongs to the ATP-dependent AMP-binding enzyme family.</text>
</comment>
<protein>
    <submittedName>
        <fullName evidence="4">O-succinylbenzoic acid--CoA ligase</fullName>
    </submittedName>
</protein>
<dbReference type="InterPro" id="IPR042099">
    <property type="entry name" value="ANL_N_sf"/>
</dbReference>
<evidence type="ECO:0000313" key="4">
    <source>
        <dbReference type="EMBL" id="SFE71867.1"/>
    </source>
</evidence>
<dbReference type="STRING" id="285351.SAMN04488035_0267"/>
<dbReference type="SUPFAM" id="SSF56801">
    <property type="entry name" value="Acetyl-CoA synthetase-like"/>
    <property type="match status" value="1"/>
</dbReference>
<dbReference type="PANTHER" id="PTHR43201:SF8">
    <property type="entry name" value="ACYL-COA SYNTHETASE FAMILY MEMBER 3"/>
    <property type="match status" value="1"/>
</dbReference>
<evidence type="ECO:0000256" key="1">
    <source>
        <dbReference type="ARBA" id="ARBA00006432"/>
    </source>
</evidence>
<gene>
    <name evidence="4" type="ORF">SAMN04488035_0267</name>
</gene>
<organism evidence="4 5">
    <name type="scientific">Flavimobilis marinus</name>
    <dbReference type="NCBI Taxonomy" id="285351"/>
    <lineage>
        <taxon>Bacteria</taxon>
        <taxon>Bacillati</taxon>
        <taxon>Actinomycetota</taxon>
        <taxon>Actinomycetes</taxon>
        <taxon>Micrococcales</taxon>
        <taxon>Jonesiaceae</taxon>
        <taxon>Flavimobilis</taxon>
    </lineage>
</organism>
<dbReference type="Gene3D" id="3.40.50.12780">
    <property type="entry name" value="N-terminal domain of ligase-like"/>
    <property type="match status" value="1"/>
</dbReference>
<dbReference type="Gene3D" id="3.30.300.30">
    <property type="match status" value="1"/>
</dbReference>
<dbReference type="EMBL" id="FONZ01000001">
    <property type="protein sequence ID" value="SFE71867.1"/>
    <property type="molecule type" value="Genomic_DNA"/>
</dbReference>
<evidence type="ECO:0000259" key="3">
    <source>
        <dbReference type="Pfam" id="PF13193"/>
    </source>
</evidence>
<dbReference type="Pfam" id="PF00501">
    <property type="entry name" value="AMP-binding"/>
    <property type="match status" value="1"/>
</dbReference>
<sequence length="386" mass="39254">MPRSLLDLAATRLADADLVRVVAQALDGTGPALLAQDPGARIPDDVPDDVAAVVTTSGSTGIPRRVWLGSEALFASITATAARLGGPGRWLLALPLTHVAGLQVLARAAVAGHAPVVLPPGPFRPRAFAAATATLPAGRRYTSLVPTQLHRLLDDADRDVLAAALSFDAILVGGAALSPALAARAADAGLKIVTTYGMSETCGGCVYDGVPLDGVRLALDDAGHVLIAGPVLAHGYDDPAATADAFLTVAGVRHLRTQDLGVLDEGPPQHLDVLGRADDVVLTGGVNVPVAPVEAALAGWGGLGEVCVVGVPDDAWGQRVVAVATVTGHAPTLDAVRARVRDVVGAVSAPRSLVIVDALPLRGPGKVDRRATADLARTAPDPRPEN</sequence>
<feature type="domain" description="AMP-dependent synthetase/ligase" evidence="2">
    <location>
        <begin position="41"/>
        <end position="211"/>
    </location>
</feature>
<dbReference type="PANTHER" id="PTHR43201">
    <property type="entry name" value="ACYL-COA SYNTHETASE"/>
    <property type="match status" value="1"/>
</dbReference>
<dbReference type="InterPro" id="IPR020845">
    <property type="entry name" value="AMP-binding_CS"/>
</dbReference>
<evidence type="ECO:0000259" key="2">
    <source>
        <dbReference type="Pfam" id="PF00501"/>
    </source>
</evidence>
<dbReference type="InterPro" id="IPR025110">
    <property type="entry name" value="AMP-bd_C"/>
</dbReference>
<dbReference type="AlphaFoldDB" id="A0A1I2CU52"/>
<dbReference type="OrthoDB" id="9803968at2"/>
<dbReference type="Proteomes" id="UP000198520">
    <property type="component" value="Unassembled WGS sequence"/>
</dbReference>
<dbReference type="InterPro" id="IPR000873">
    <property type="entry name" value="AMP-dep_synth/lig_dom"/>
</dbReference>
<dbReference type="GO" id="GO:0031956">
    <property type="term" value="F:medium-chain fatty acid-CoA ligase activity"/>
    <property type="evidence" value="ECO:0007669"/>
    <property type="project" value="TreeGrafter"/>
</dbReference>
<reference evidence="5" key="1">
    <citation type="submission" date="2016-10" db="EMBL/GenBank/DDBJ databases">
        <authorList>
            <person name="Varghese N."/>
            <person name="Submissions S."/>
        </authorList>
    </citation>
    <scope>NUCLEOTIDE SEQUENCE [LARGE SCALE GENOMIC DNA]</scope>
    <source>
        <strain evidence="5">DSM 19083</strain>
    </source>
</reference>
<feature type="domain" description="AMP-binding enzyme C-terminal" evidence="3">
    <location>
        <begin position="293"/>
        <end position="366"/>
    </location>
</feature>
<dbReference type="PROSITE" id="PS00455">
    <property type="entry name" value="AMP_BINDING"/>
    <property type="match status" value="1"/>
</dbReference>